<name>A0A1G7MNP4_9SPHI</name>
<reference evidence="1 2" key="1">
    <citation type="submission" date="2016-10" db="EMBL/GenBank/DDBJ databases">
        <authorList>
            <person name="de Groot N.N."/>
        </authorList>
    </citation>
    <scope>NUCLEOTIDE SEQUENCE [LARGE SCALE GENOMIC DNA]</scope>
    <source>
        <strain evidence="1 2">47C3B</strain>
    </source>
</reference>
<dbReference type="AlphaFoldDB" id="A0A1G7MNP4"/>
<dbReference type="Gene3D" id="2.40.30.100">
    <property type="entry name" value="AF2212/PG0164-like"/>
    <property type="match status" value="1"/>
</dbReference>
<dbReference type="RefSeq" id="WP_091156807.1">
    <property type="nucleotide sequence ID" value="NZ_FNAI01000022.1"/>
</dbReference>
<organism evidence="1 2">
    <name type="scientific">Mucilaginibacter pineti</name>
    <dbReference type="NCBI Taxonomy" id="1391627"/>
    <lineage>
        <taxon>Bacteria</taxon>
        <taxon>Pseudomonadati</taxon>
        <taxon>Bacteroidota</taxon>
        <taxon>Sphingobacteriia</taxon>
        <taxon>Sphingobacteriales</taxon>
        <taxon>Sphingobacteriaceae</taxon>
        <taxon>Mucilaginibacter</taxon>
    </lineage>
</organism>
<dbReference type="InterPro" id="IPR015018">
    <property type="entry name" value="DUF1905"/>
</dbReference>
<dbReference type="SUPFAM" id="SSF141694">
    <property type="entry name" value="AF2212/PG0164-like"/>
    <property type="match status" value="1"/>
</dbReference>
<dbReference type="OrthoDB" id="680797at2"/>
<dbReference type="Pfam" id="PF08922">
    <property type="entry name" value="DUF1905"/>
    <property type="match status" value="1"/>
</dbReference>
<evidence type="ECO:0000313" key="1">
    <source>
        <dbReference type="EMBL" id="SDF63412.1"/>
    </source>
</evidence>
<protein>
    <submittedName>
        <fullName evidence="1">Bacteriocin-protection, YdeI or OmpD-Associated</fullName>
    </submittedName>
</protein>
<keyword evidence="2" id="KW-1185">Reference proteome</keyword>
<dbReference type="Proteomes" id="UP000199072">
    <property type="component" value="Unassembled WGS sequence"/>
</dbReference>
<sequence>MVDYNTIILQFAEQGEKTGWTYVEIPADVAQQMKPGNKRSFRVKGKLDELPIAGMALMPMGEGNFIMSLKKEICKALRKGRGAMLKLQLEPDDDFKFAVPLELLECFEYEPEAEEYFNSLTESHRGYFTKWIDSAKTQPTRDNRIAHTVNAMVKRMDYAQMLRALKKARE</sequence>
<dbReference type="InterPro" id="IPR037079">
    <property type="entry name" value="AF2212/PG0164-like_sf"/>
</dbReference>
<accession>A0A1G7MNP4</accession>
<dbReference type="EMBL" id="FNAI01000022">
    <property type="protein sequence ID" value="SDF63412.1"/>
    <property type="molecule type" value="Genomic_DNA"/>
</dbReference>
<gene>
    <name evidence="1" type="ORF">SAMN05216464_12243</name>
</gene>
<dbReference type="Pfam" id="PF13376">
    <property type="entry name" value="OmdA"/>
    <property type="match status" value="1"/>
</dbReference>
<dbReference type="STRING" id="1391627.SAMN05216464_12243"/>
<proteinExistence type="predicted"/>
<evidence type="ECO:0000313" key="2">
    <source>
        <dbReference type="Proteomes" id="UP000199072"/>
    </source>
</evidence>